<dbReference type="InterPro" id="IPR017946">
    <property type="entry name" value="PLC-like_Pdiesterase_TIM-brl"/>
</dbReference>
<sequence>MIKSNFKLFILLAILFLSACQTEQPLDKILNRFHDTNSNYVMVAAHRAGHNGYVENSIPAIQHAIDLGVDIIELDVKVTKDSVVVLNHDRTIDRTTTGKGDPEEYTWAELQEFKLKMPDGTITEERLATFEEALKMAKGKAMIDIDIKTGNLKPVADAIKRTGTENQVFFFDNDYDALEEVLTLLPEALLMPRAYSYEMADSAIAVFSPEVIHIDDKFYTSKVVSLIKRNNARVWINSLGKSDAAIRDGKIETAMGTLLQHGANIIQTDEPEIMIPYLKANGLRN</sequence>
<name>A0A9X3F2Z3_9BACT</name>
<organism evidence="3 4">
    <name type="scientific">Draconibacterium aestuarii</name>
    <dbReference type="NCBI Taxonomy" id="2998507"/>
    <lineage>
        <taxon>Bacteria</taxon>
        <taxon>Pseudomonadati</taxon>
        <taxon>Bacteroidota</taxon>
        <taxon>Bacteroidia</taxon>
        <taxon>Marinilabiliales</taxon>
        <taxon>Prolixibacteraceae</taxon>
        <taxon>Draconibacterium</taxon>
    </lineage>
</organism>
<evidence type="ECO:0000256" key="1">
    <source>
        <dbReference type="SAM" id="SignalP"/>
    </source>
</evidence>
<dbReference type="PROSITE" id="PS51704">
    <property type="entry name" value="GP_PDE"/>
    <property type="match status" value="1"/>
</dbReference>
<evidence type="ECO:0000259" key="2">
    <source>
        <dbReference type="PROSITE" id="PS51704"/>
    </source>
</evidence>
<evidence type="ECO:0000313" key="3">
    <source>
        <dbReference type="EMBL" id="MCY1719448.1"/>
    </source>
</evidence>
<dbReference type="CDD" id="cd08566">
    <property type="entry name" value="GDPD_AtGDE_like"/>
    <property type="match status" value="1"/>
</dbReference>
<dbReference type="PANTHER" id="PTHR46320:SF1">
    <property type="entry name" value="GLYCEROPHOSPHODIESTER PHOSPHODIESTERASE 1"/>
    <property type="match status" value="1"/>
</dbReference>
<dbReference type="Pfam" id="PF03009">
    <property type="entry name" value="GDPD"/>
    <property type="match status" value="1"/>
</dbReference>
<keyword evidence="4" id="KW-1185">Reference proteome</keyword>
<reference evidence="3" key="1">
    <citation type="submission" date="2022-11" db="EMBL/GenBank/DDBJ databases">
        <title>Marilongibacter aestuarii gen. nov., sp. nov., isolated from tidal flat sediment.</title>
        <authorList>
            <person name="Jiayan W."/>
        </authorList>
    </citation>
    <scope>NUCLEOTIDE SEQUENCE</scope>
    <source>
        <strain evidence="3">Z1-6</strain>
    </source>
</reference>
<gene>
    <name evidence="3" type="ORF">OU798_03795</name>
</gene>
<proteinExistence type="predicted"/>
<dbReference type="InterPro" id="IPR030395">
    <property type="entry name" value="GP_PDE_dom"/>
</dbReference>
<dbReference type="PROSITE" id="PS51257">
    <property type="entry name" value="PROKAR_LIPOPROTEIN"/>
    <property type="match status" value="1"/>
</dbReference>
<dbReference type="Gene3D" id="3.20.20.190">
    <property type="entry name" value="Phosphatidylinositol (PI) phosphodiesterase"/>
    <property type="match status" value="1"/>
</dbReference>
<dbReference type="RefSeq" id="WP_343331785.1">
    <property type="nucleotide sequence ID" value="NZ_JAPOHD010000007.1"/>
</dbReference>
<evidence type="ECO:0000313" key="4">
    <source>
        <dbReference type="Proteomes" id="UP001145087"/>
    </source>
</evidence>
<feature type="domain" description="GP-PDE" evidence="2">
    <location>
        <begin position="41"/>
        <end position="285"/>
    </location>
</feature>
<feature type="chain" id="PRO_5040984395" evidence="1">
    <location>
        <begin position="20"/>
        <end position="285"/>
    </location>
</feature>
<keyword evidence="1" id="KW-0732">Signal</keyword>
<dbReference type="GO" id="GO:0005886">
    <property type="term" value="C:plasma membrane"/>
    <property type="evidence" value="ECO:0007669"/>
    <property type="project" value="TreeGrafter"/>
</dbReference>
<dbReference type="GO" id="GO:0006580">
    <property type="term" value="P:ethanolamine metabolic process"/>
    <property type="evidence" value="ECO:0007669"/>
    <property type="project" value="TreeGrafter"/>
</dbReference>
<protein>
    <submittedName>
        <fullName evidence="3">Glycerophosphodiester phosphodiesterase family protein</fullName>
    </submittedName>
</protein>
<feature type="signal peptide" evidence="1">
    <location>
        <begin position="1"/>
        <end position="19"/>
    </location>
</feature>
<dbReference type="AlphaFoldDB" id="A0A9X3F2Z3"/>
<dbReference type="GO" id="GO:0008889">
    <property type="term" value="F:glycerophosphodiester phosphodiesterase activity"/>
    <property type="evidence" value="ECO:0007669"/>
    <property type="project" value="TreeGrafter"/>
</dbReference>
<dbReference type="PANTHER" id="PTHR46320">
    <property type="entry name" value="GLYCEROPHOSPHODIESTER PHOSPHODIESTERASE 1"/>
    <property type="match status" value="1"/>
</dbReference>
<dbReference type="EMBL" id="JAPOHD010000007">
    <property type="protein sequence ID" value="MCY1719448.1"/>
    <property type="molecule type" value="Genomic_DNA"/>
</dbReference>
<dbReference type="SUPFAM" id="SSF51695">
    <property type="entry name" value="PLC-like phosphodiesterases"/>
    <property type="match status" value="1"/>
</dbReference>
<dbReference type="GO" id="GO:0070291">
    <property type="term" value="P:N-acylethanolamine metabolic process"/>
    <property type="evidence" value="ECO:0007669"/>
    <property type="project" value="TreeGrafter"/>
</dbReference>
<dbReference type="Pfam" id="PF16387">
    <property type="entry name" value="DUF4996"/>
    <property type="match status" value="1"/>
</dbReference>
<dbReference type="GO" id="GO:0006644">
    <property type="term" value="P:phospholipid metabolic process"/>
    <property type="evidence" value="ECO:0007669"/>
    <property type="project" value="TreeGrafter"/>
</dbReference>
<dbReference type="Proteomes" id="UP001145087">
    <property type="component" value="Unassembled WGS sequence"/>
</dbReference>
<accession>A0A9X3F2Z3</accession>
<dbReference type="InterPro" id="IPR032160">
    <property type="entry name" value="DUF4996"/>
</dbReference>
<comment type="caution">
    <text evidence="3">The sequence shown here is derived from an EMBL/GenBank/DDBJ whole genome shotgun (WGS) entry which is preliminary data.</text>
</comment>